<keyword evidence="6" id="KW-0256">Endoplasmic reticulum</keyword>
<keyword evidence="10" id="KW-0675">Receptor</keyword>
<evidence type="ECO:0000256" key="3">
    <source>
        <dbReference type="ARBA" id="ARBA00020256"/>
    </source>
</evidence>
<dbReference type="Proteomes" id="UP000327013">
    <property type="component" value="Unassembled WGS sequence"/>
</dbReference>
<dbReference type="OrthoDB" id="41266at2759"/>
<evidence type="ECO:0000256" key="2">
    <source>
        <dbReference type="ARBA" id="ARBA00005619"/>
    </source>
</evidence>
<feature type="transmembrane region" description="Helical" evidence="12">
    <location>
        <begin position="53"/>
        <end position="75"/>
    </location>
</feature>
<dbReference type="InterPro" id="IPR019009">
    <property type="entry name" value="SRP_receptor_beta_su"/>
</dbReference>
<dbReference type="AlphaFoldDB" id="A0A5N6KWA8"/>
<keyword evidence="8" id="KW-0342">GTP-binding</keyword>
<dbReference type="InterPro" id="IPR027417">
    <property type="entry name" value="P-loop_NTPase"/>
</dbReference>
<evidence type="ECO:0000256" key="11">
    <source>
        <dbReference type="SAM" id="MobiDB-lite"/>
    </source>
</evidence>
<evidence type="ECO:0000256" key="1">
    <source>
        <dbReference type="ARBA" id="ARBA00004389"/>
    </source>
</evidence>
<evidence type="ECO:0000256" key="7">
    <source>
        <dbReference type="ARBA" id="ARBA00022989"/>
    </source>
</evidence>
<reference evidence="13 14" key="1">
    <citation type="submission" date="2019-06" db="EMBL/GenBank/DDBJ databases">
        <title>A chromosomal-level reference genome of Carpinus fangiana (Coryloideae, Betulaceae).</title>
        <authorList>
            <person name="Yang X."/>
            <person name="Wang Z."/>
            <person name="Zhang L."/>
            <person name="Hao G."/>
            <person name="Liu J."/>
            <person name="Yang Y."/>
        </authorList>
    </citation>
    <scope>NUCLEOTIDE SEQUENCE [LARGE SCALE GENOMIC DNA]</scope>
    <source>
        <strain evidence="13">Cfa_2016G</strain>
        <tissue evidence="13">Leaf</tissue>
    </source>
</reference>
<accession>A0A5N6KWA8</accession>
<comment type="similarity">
    <text evidence="2">Belongs to the SRP receptor beta subunit family.</text>
</comment>
<dbReference type="SUPFAM" id="SSF52540">
    <property type="entry name" value="P-loop containing nucleoside triphosphate hydrolases"/>
    <property type="match status" value="1"/>
</dbReference>
<name>A0A5N6KWA8_9ROSI</name>
<protein>
    <recommendedName>
        <fullName evidence="3">Signal recognition particle receptor subunit beta</fullName>
    </recommendedName>
</protein>
<evidence type="ECO:0000256" key="10">
    <source>
        <dbReference type="ARBA" id="ARBA00023170"/>
    </source>
</evidence>
<gene>
    <name evidence="13" type="ORF">FH972_023732</name>
</gene>
<keyword evidence="9 12" id="KW-0472">Membrane</keyword>
<keyword evidence="4 12" id="KW-0812">Transmembrane</keyword>
<evidence type="ECO:0000256" key="6">
    <source>
        <dbReference type="ARBA" id="ARBA00022824"/>
    </source>
</evidence>
<evidence type="ECO:0000256" key="12">
    <source>
        <dbReference type="SAM" id="Phobius"/>
    </source>
</evidence>
<keyword evidence="7 12" id="KW-1133">Transmembrane helix</keyword>
<evidence type="ECO:0000256" key="4">
    <source>
        <dbReference type="ARBA" id="ARBA00022692"/>
    </source>
</evidence>
<keyword evidence="14" id="KW-1185">Reference proteome</keyword>
<dbReference type="Pfam" id="PF09439">
    <property type="entry name" value="SRPRB"/>
    <property type="match status" value="1"/>
</dbReference>
<evidence type="ECO:0000313" key="13">
    <source>
        <dbReference type="EMBL" id="KAB8349717.1"/>
    </source>
</evidence>
<dbReference type="GO" id="GO:0005525">
    <property type="term" value="F:GTP binding"/>
    <property type="evidence" value="ECO:0007669"/>
    <property type="project" value="UniProtKB-KW"/>
</dbReference>
<comment type="subcellular location">
    <subcellularLocation>
        <location evidence="1">Endoplasmic reticulum membrane</location>
        <topology evidence="1">Single-pass membrane protein</topology>
    </subcellularLocation>
</comment>
<feature type="region of interest" description="Disordered" evidence="11">
    <location>
        <begin position="267"/>
        <end position="286"/>
    </location>
</feature>
<evidence type="ECO:0000313" key="14">
    <source>
        <dbReference type="Proteomes" id="UP000327013"/>
    </source>
</evidence>
<keyword evidence="5" id="KW-0547">Nucleotide-binding</keyword>
<evidence type="ECO:0000256" key="9">
    <source>
        <dbReference type="ARBA" id="ARBA00023136"/>
    </source>
</evidence>
<organism evidence="13 14">
    <name type="scientific">Carpinus fangiana</name>
    <dbReference type="NCBI Taxonomy" id="176857"/>
    <lineage>
        <taxon>Eukaryota</taxon>
        <taxon>Viridiplantae</taxon>
        <taxon>Streptophyta</taxon>
        <taxon>Embryophyta</taxon>
        <taxon>Tracheophyta</taxon>
        <taxon>Spermatophyta</taxon>
        <taxon>Magnoliopsida</taxon>
        <taxon>eudicotyledons</taxon>
        <taxon>Gunneridae</taxon>
        <taxon>Pentapetalae</taxon>
        <taxon>rosids</taxon>
        <taxon>fabids</taxon>
        <taxon>Fagales</taxon>
        <taxon>Betulaceae</taxon>
        <taxon>Carpinus</taxon>
    </lineage>
</organism>
<dbReference type="Gene3D" id="3.40.50.300">
    <property type="entry name" value="P-loop containing nucleotide triphosphate hydrolases"/>
    <property type="match status" value="1"/>
</dbReference>
<evidence type="ECO:0000256" key="5">
    <source>
        <dbReference type="ARBA" id="ARBA00022741"/>
    </source>
</evidence>
<evidence type="ECO:0000256" key="8">
    <source>
        <dbReference type="ARBA" id="ARBA00023134"/>
    </source>
</evidence>
<proteinExistence type="inferred from homology"/>
<dbReference type="GO" id="GO:0005789">
    <property type="term" value="C:endoplasmic reticulum membrane"/>
    <property type="evidence" value="ECO:0007669"/>
    <property type="project" value="UniProtKB-SubCell"/>
</dbReference>
<dbReference type="EMBL" id="VIBQ01000014">
    <property type="protein sequence ID" value="KAB8349717.1"/>
    <property type="molecule type" value="Genomic_DNA"/>
</dbReference>
<comment type="caution">
    <text evidence="13">The sequence shown here is derived from an EMBL/GenBank/DDBJ whole genome shotgun (WGS) entry which is preliminary data.</text>
</comment>
<sequence length="329" mass="35674">MATSANATTFQQPTWPHLQAPLSPTKHPPALCSSKMDLSSLAQFLTRGLTPSLATIIITFLVVILSPLALHLYIYRSKSTTSLPTFLLVGPSGSGKTSLLTLFETGKPSATHLSQSPLTVECDLPVATEAASNRFRSRNDSSNREHRKFLLSDTPGHGKLRYHAVNQIVKPENLRGIIYLVDASTLSTSSGDEHTGLTEAAQYLYDLLLILQKKHTTSKTSKGPSETPVLIAANKLDLFTALPKSHVRTALETELTKLRSTKSKGLIDSGVGMDDQTNEEESLGGDGEGRFTFALMEEYNIPVSVAGGNVLGGQGEDTKEFWDWIGEHL</sequence>